<dbReference type="Proteomes" id="UP000321058">
    <property type="component" value="Unassembled WGS sequence"/>
</dbReference>
<dbReference type="Gene3D" id="3.40.190.150">
    <property type="entry name" value="Bordetella uptake gene, domain 1"/>
    <property type="match status" value="1"/>
</dbReference>
<dbReference type="SUPFAM" id="SSF53850">
    <property type="entry name" value="Periplasmic binding protein-like II"/>
    <property type="match status" value="1"/>
</dbReference>
<dbReference type="EMBL" id="BKAJ01000018">
    <property type="protein sequence ID" value="GEP53894.1"/>
    <property type="molecule type" value="Genomic_DNA"/>
</dbReference>
<dbReference type="PIRSF" id="PIRSF017082">
    <property type="entry name" value="YflP"/>
    <property type="match status" value="1"/>
</dbReference>
<dbReference type="RefSeq" id="WP_147146945.1">
    <property type="nucleotide sequence ID" value="NZ_BKAJ01000018.1"/>
</dbReference>
<name>A0A512N4I7_9HYPH</name>
<dbReference type="Pfam" id="PF03401">
    <property type="entry name" value="TctC"/>
    <property type="match status" value="1"/>
</dbReference>
<dbReference type="PANTHER" id="PTHR42928">
    <property type="entry name" value="TRICARBOXYLATE-BINDING PROTEIN"/>
    <property type="match status" value="1"/>
</dbReference>
<accession>A0A512N4I7</accession>
<sequence length="333" mass="34867">MRLPRRGMLHLTANAVTGAVTGAATLPLLPRLAAAQAWPSRPVRWVVGFAPAGGNDIVARLMGQWLSERTGQPFIVENKPGAATNIATEIVVNAAPDGYTILLVGVSAAINATLYDNLSFNFLRDIAPAAGIMGIPLFVATNPSVPARTLPEFIAYAKARPGKINMGSAGIGSAGHLAGELFNMMAGVHLVHVPYRGNGPALAALLGGEVEVVFPTPPSSIEFIRTGKLRGLATTGAARSEALPDMPTVGEFVPGFETSAWYGVGVPKATPDEIIDRIHKEVAAGLADARMKARFADLGGAPMPMTPAAFTRLIVDETEKWAKVIRGANLKPV</sequence>
<dbReference type="Gene3D" id="3.40.190.10">
    <property type="entry name" value="Periplasmic binding protein-like II"/>
    <property type="match status" value="1"/>
</dbReference>
<dbReference type="InterPro" id="IPR042100">
    <property type="entry name" value="Bug_dom1"/>
</dbReference>
<reference evidence="2 3" key="1">
    <citation type="submission" date="2019-07" db="EMBL/GenBank/DDBJ databases">
        <title>Whole genome shotgun sequence of Reyranella soli NBRC 108950.</title>
        <authorList>
            <person name="Hosoyama A."/>
            <person name="Uohara A."/>
            <person name="Ohji S."/>
            <person name="Ichikawa N."/>
        </authorList>
    </citation>
    <scope>NUCLEOTIDE SEQUENCE [LARGE SCALE GENOMIC DNA]</scope>
    <source>
        <strain evidence="2 3">NBRC 108950</strain>
    </source>
</reference>
<comment type="similarity">
    <text evidence="1">Belongs to the UPF0065 (bug) family.</text>
</comment>
<organism evidence="2 3">
    <name type="scientific">Reyranella soli</name>
    <dbReference type="NCBI Taxonomy" id="1230389"/>
    <lineage>
        <taxon>Bacteria</taxon>
        <taxon>Pseudomonadati</taxon>
        <taxon>Pseudomonadota</taxon>
        <taxon>Alphaproteobacteria</taxon>
        <taxon>Hyphomicrobiales</taxon>
        <taxon>Reyranellaceae</taxon>
        <taxon>Reyranella</taxon>
    </lineage>
</organism>
<protein>
    <submittedName>
        <fullName evidence="2">MFS transporter</fullName>
    </submittedName>
</protein>
<evidence type="ECO:0000256" key="1">
    <source>
        <dbReference type="ARBA" id="ARBA00006987"/>
    </source>
</evidence>
<keyword evidence="3" id="KW-1185">Reference proteome</keyword>
<dbReference type="InterPro" id="IPR005064">
    <property type="entry name" value="BUG"/>
</dbReference>
<gene>
    <name evidence="2" type="ORF">RSO01_10600</name>
</gene>
<dbReference type="AlphaFoldDB" id="A0A512N4I7"/>
<proteinExistence type="inferred from homology"/>
<dbReference type="PROSITE" id="PS51318">
    <property type="entry name" value="TAT"/>
    <property type="match status" value="1"/>
</dbReference>
<dbReference type="PANTHER" id="PTHR42928:SF5">
    <property type="entry name" value="BLR1237 PROTEIN"/>
    <property type="match status" value="1"/>
</dbReference>
<dbReference type="InterPro" id="IPR006311">
    <property type="entry name" value="TAT_signal"/>
</dbReference>
<evidence type="ECO:0000313" key="2">
    <source>
        <dbReference type="EMBL" id="GEP53894.1"/>
    </source>
</evidence>
<evidence type="ECO:0000313" key="3">
    <source>
        <dbReference type="Proteomes" id="UP000321058"/>
    </source>
</evidence>
<dbReference type="CDD" id="cd13578">
    <property type="entry name" value="PBP2_Bug27"/>
    <property type="match status" value="1"/>
</dbReference>
<dbReference type="OrthoDB" id="8970543at2"/>
<comment type="caution">
    <text evidence="2">The sequence shown here is derived from an EMBL/GenBank/DDBJ whole genome shotgun (WGS) entry which is preliminary data.</text>
</comment>